<organism evidence="4 5">
    <name type="scientific">Dipteronia sinensis</name>
    <dbReference type="NCBI Taxonomy" id="43782"/>
    <lineage>
        <taxon>Eukaryota</taxon>
        <taxon>Viridiplantae</taxon>
        <taxon>Streptophyta</taxon>
        <taxon>Embryophyta</taxon>
        <taxon>Tracheophyta</taxon>
        <taxon>Spermatophyta</taxon>
        <taxon>Magnoliopsida</taxon>
        <taxon>eudicotyledons</taxon>
        <taxon>Gunneridae</taxon>
        <taxon>Pentapetalae</taxon>
        <taxon>rosids</taxon>
        <taxon>malvids</taxon>
        <taxon>Sapindales</taxon>
        <taxon>Sapindaceae</taxon>
        <taxon>Hippocastanoideae</taxon>
        <taxon>Acereae</taxon>
        <taxon>Dipteronia</taxon>
    </lineage>
</organism>
<dbReference type="InterPro" id="IPR001245">
    <property type="entry name" value="Ser-Thr/Tyr_kinase_cat_dom"/>
</dbReference>
<dbReference type="InterPro" id="IPR000719">
    <property type="entry name" value="Prot_kinase_dom"/>
</dbReference>
<dbReference type="GO" id="GO:0007166">
    <property type="term" value="P:cell surface receptor signaling pathway"/>
    <property type="evidence" value="ECO:0007669"/>
    <property type="project" value="InterPro"/>
</dbReference>
<evidence type="ECO:0000256" key="2">
    <source>
        <dbReference type="ARBA" id="ARBA00022840"/>
    </source>
</evidence>
<evidence type="ECO:0000256" key="1">
    <source>
        <dbReference type="ARBA" id="ARBA00022741"/>
    </source>
</evidence>
<dbReference type="PANTHER" id="PTHR27005:SF466">
    <property type="entry name" value="NON-FUNCTIONAL PSEUDOKINASE ZED1-LIKE"/>
    <property type="match status" value="1"/>
</dbReference>
<evidence type="ECO:0000259" key="3">
    <source>
        <dbReference type="PROSITE" id="PS50011"/>
    </source>
</evidence>
<sequence>MVLFRRKEYREKRCKTKFIMKNGEILLEKLITTFDGNHNPLRNFSSKELKLATNNYDTMNVISEDWFFKLYKGFLLDRQISVMKFEPKSQRSYDECINNIVFASQMCHKHILKLIGCCLETQVPILVFESLVKYGTLKDHIFSNHKCPLETLSWRQRLKIAMEISHTFAYLHVGFPRPIVYSLMSSTQFFLDEHLVPKLFDFSFAQCIPEGETQIKDAQLRGTIGYIAPELFKGVLDEKCDVFGFGSLLLVLLTGQRASDISKTEGTYNLFEYLEKKLNEDNWFIEAVDPIIVGDGLCPRNLVLTMKDFHICYVMR</sequence>
<proteinExistence type="predicted"/>
<dbReference type="InterPro" id="IPR011009">
    <property type="entry name" value="Kinase-like_dom_sf"/>
</dbReference>
<dbReference type="GO" id="GO:0004674">
    <property type="term" value="F:protein serine/threonine kinase activity"/>
    <property type="evidence" value="ECO:0007669"/>
    <property type="project" value="TreeGrafter"/>
</dbReference>
<comment type="caution">
    <text evidence="4">The sequence shown here is derived from an EMBL/GenBank/DDBJ whole genome shotgun (WGS) entry which is preliminary data.</text>
</comment>
<evidence type="ECO:0000313" key="4">
    <source>
        <dbReference type="EMBL" id="KAK3200143.1"/>
    </source>
</evidence>
<dbReference type="GO" id="GO:0005524">
    <property type="term" value="F:ATP binding"/>
    <property type="evidence" value="ECO:0007669"/>
    <property type="project" value="UniProtKB-KW"/>
</dbReference>
<dbReference type="Gene3D" id="1.10.510.10">
    <property type="entry name" value="Transferase(Phosphotransferase) domain 1"/>
    <property type="match status" value="1"/>
</dbReference>
<accession>A0AAE0A3I3</accession>
<dbReference type="PROSITE" id="PS50011">
    <property type="entry name" value="PROTEIN_KINASE_DOM"/>
    <property type="match status" value="1"/>
</dbReference>
<dbReference type="EMBL" id="JANJYJ010000007">
    <property type="protein sequence ID" value="KAK3200143.1"/>
    <property type="molecule type" value="Genomic_DNA"/>
</dbReference>
<dbReference type="Proteomes" id="UP001281410">
    <property type="component" value="Unassembled WGS sequence"/>
</dbReference>
<dbReference type="PANTHER" id="PTHR27005">
    <property type="entry name" value="WALL-ASSOCIATED RECEPTOR KINASE-LIKE 21"/>
    <property type="match status" value="1"/>
</dbReference>
<dbReference type="SUPFAM" id="SSF56112">
    <property type="entry name" value="Protein kinase-like (PK-like)"/>
    <property type="match status" value="1"/>
</dbReference>
<dbReference type="AlphaFoldDB" id="A0AAE0A3I3"/>
<name>A0AAE0A3I3_9ROSI</name>
<dbReference type="InterPro" id="IPR045274">
    <property type="entry name" value="WAK-like"/>
</dbReference>
<gene>
    <name evidence="4" type="ORF">Dsin_023558</name>
</gene>
<reference evidence="4" key="1">
    <citation type="journal article" date="2023" name="Plant J.">
        <title>Genome sequences and population genomics provide insights into the demographic history, inbreeding, and mutation load of two 'living fossil' tree species of Dipteronia.</title>
        <authorList>
            <person name="Feng Y."/>
            <person name="Comes H.P."/>
            <person name="Chen J."/>
            <person name="Zhu S."/>
            <person name="Lu R."/>
            <person name="Zhang X."/>
            <person name="Li P."/>
            <person name="Qiu J."/>
            <person name="Olsen K.M."/>
            <person name="Qiu Y."/>
        </authorList>
    </citation>
    <scope>NUCLEOTIDE SEQUENCE</scope>
    <source>
        <strain evidence="4">NBL</strain>
    </source>
</reference>
<dbReference type="Pfam" id="PF07714">
    <property type="entry name" value="PK_Tyr_Ser-Thr"/>
    <property type="match status" value="1"/>
</dbReference>
<dbReference type="GO" id="GO:0005886">
    <property type="term" value="C:plasma membrane"/>
    <property type="evidence" value="ECO:0007669"/>
    <property type="project" value="TreeGrafter"/>
</dbReference>
<evidence type="ECO:0000313" key="5">
    <source>
        <dbReference type="Proteomes" id="UP001281410"/>
    </source>
</evidence>
<keyword evidence="2" id="KW-0067">ATP-binding</keyword>
<keyword evidence="1" id="KW-0547">Nucleotide-binding</keyword>
<feature type="domain" description="Protein kinase" evidence="3">
    <location>
        <begin position="56"/>
        <end position="316"/>
    </location>
</feature>
<protein>
    <recommendedName>
        <fullName evidence="3">Protein kinase domain-containing protein</fullName>
    </recommendedName>
</protein>
<keyword evidence="5" id="KW-1185">Reference proteome</keyword>
<dbReference type="Gene3D" id="3.30.200.20">
    <property type="entry name" value="Phosphorylase Kinase, domain 1"/>
    <property type="match status" value="1"/>
</dbReference>